<organism evidence="2">
    <name type="scientific">Magnaporthiopsis poae (strain ATCC 64411 / 73-15)</name>
    <name type="common">Kentucky bluegrass fungus</name>
    <name type="synonym">Magnaporthe poae</name>
    <dbReference type="NCBI Taxonomy" id="644358"/>
    <lineage>
        <taxon>Eukaryota</taxon>
        <taxon>Fungi</taxon>
        <taxon>Dikarya</taxon>
        <taxon>Ascomycota</taxon>
        <taxon>Pezizomycotina</taxon>
        <taxon>Sordariomycetes</taxon>
        <taxon>Sordariomycetidae</taxon>
        <taxon>Magnaporthales</taxon>
        <taxon>Magnaporthaceae</taxon>
        <taxon>Magnaporthiopsis</taxon>
    </lineage>
</organism>
<keyword evidence="1" id="KW-0812">Transmembrane</keyword>
<evidence type="ECO:0000256" key="1">
    <source>
        <dbReference type="SAM" id="Phobius"/>
    </source>
</evidence>
<feature type="transmembrane region" description="Helical" evidence="1">
    <location>
        <begin position="14"/>
        <end position="35"/>
    </location>
</feature>
<feature type="non-terminal residue" evidence="2">
    <location>
        <position position="168"/>
    </location>
</feature>
<feature type="transmembrane region" description="Helical" evidence="1">
    <location>
        <begin position="100"/>
        <end position="118"/>
    </location>
</feature>
<protein>
    <submittedName>
        <fullName evidence="2">Uncharacterized protein</fullName>
    </submittedName>
</protein>
<gene>
    <name evidence="2" type="ORF">MAPG_10793</name>
</gene>
<feature type="transmembrane region" description="Helical" evidence="1">
    <location>
        <begin position="56"/>
        <end position="88"/>
    </location>
</feature>
<keyword evidence="1" id="KW-1133">Transmembrane helix</keyword>
<evidence type="ECO:0000313" key="2">
    <source>
        <dbReference type="EMBL" id="KLU91844.1"/>
    </source>
</evidence>
<reference evidence="2" key="1">
    <citation type="submission" date="2010-05" db="EMBL/GenBank/DDBJ databases">
        <title>The Genome Sequence of Magnaporthe poae strain ATCC 64411.</title>
        <authorList>
            <consortium name="The Broad Institute Genome Sequencing Platform"/>
            <consortium name="Broad Institute Genome Sequencing Center for Infectious Disease"/>
            <person name="Ma L.-J."/>
            <person name="Dead R."/>
            <person name="Young S."/>
            <person name="Zeng Q."/>
            <person name="Koehrsen M."/>
            <person name="Alvarado L."/>
            <person name="Berlin A."/>
            <person name="Chapman S.B."/>
            <person name="Chen Z."/>
            <person name="Freedman E."/>
            <person name="Gellesch M."/>
            <person name="Goldberg J."/>
            <person name="Griggs A."/>
            <person name="Gujja S."/>
            <person name="Heilman E.R."/>
            <person name="Heiman D."/>
            <person name="Hepburn T."/>
            <person name="Howarth C."/>
            <person name="Jen D."/>
            <person name="Larson L."/>
            <person name="Mehta T."/>
            <person name="Neiman D."/>
            <person name="Pearson M."/>
            <person name="Roberts A."/>
            <person name="Saif S."/>
            <person name="Shea T."/>
            <person name="Shenoy N."/>
            <person name="Sisk P."/>
            <person name="Stolte C."/>
            <person name="Sykes S."/>
            <person name="Walk T."/>
            <person name="White J."/>
            <person name="Yandava C."/>
            <person name="Haas B."/>
            <person name="Nusbaum C."/>
            <person name="Birren B."/>
        </authorList>
    </citation>
    <scope>NUCLEOTIDE SEQUENCE</scope>
    <source>
        <strain evidence="2">ATCC 64411</strain>
    </source>
</reference>
<keyword evidence="1" id="KW-0472">Membrane</keyword>
<dbReference type="AlphaFoldDB" id="A0A0H2UF17"/>
<accession>A0A0H2UF17</accession>
<name>A0A0H2UF17_MAGP6</name>
<dbReference type="EMBL" id="GL876978">
    <property type="protein sequence ID" value="KLU91844.1"/>
    <property type="molecule type" value="Genomic_DNA"/>
</dbReference>
<reference evidence="2" key="2">
    <citation type="submission" date="2011-03" db="EMBL/GenBank/DDBJ databases">
        <title>Annotation of Magnaporthe poae ATCC 64411.</title>
        <authorList>
            <person name="Ma L.-J."/>
            <person name="Dead R."/>
            <person name="Young S.K."/>
            <person name="Zeng Q."/>
            <person name="Gargeya S."/>
            <person name="Fitzgerald M."/>
            <person name="Haas B."/>
            <person name="Abouelleil A."/>
            <person name="Alvarado L."/>
            <person name="Arachchi H.M."/>
            <person name="Berlin A."/>
            <person name="Brown A."/>
            <person name="Chapman S.B."/>
            <person name="Chen Z."/>
            <person name="Dunbar C."/>
            <person name="Freedman E."/>
            <person name="Gearin G."/>
            <person name="Gellesch M."/>
            <person name="Goldberg J."/>
            <person name="Griggs A."/>
            <person name="Gujja S."/>
            <person name="Heiman D."/>
            <person name="Howarth C."/>
            <person name="Larson L."/>
            <person name="Lui A."/>
            <person name="MacDonald P.J.P."/>
            <person name="Mehta T."/>
            <person name="Montmayeur A."/>
            <person name="Murphy C."/>
            <person name="Neiman D."/>
            <person name="Pearson M."/>
            <person name="Priest M."/>
            <person name="Roberts A."/>
            <person name="Saif S."/>
            <person name="Shea T."/>
            <person name="Shenoy N."/>
            <person name="Sisk P."/>
            <person name="Stolte C."/>
            <person name="Sykes S."/>
            <person name="Yandava C."/>
            <person name="Wortman J."/>
            <person name="Nusbaum C."/>
            <person name="Birren B."/>
        </authorList>
    </citation>
    <scope>NUCLEOTIDE SEQUENCE</scope>
    <source>
        <strain evidence="2">ATCC 64411</strain>
    </source>
</reference>
<proteinExistence type="predicted"/>
<dbReference type="VEuPathDB" id="FungiDB:MAPG_10793"/>
<sequence>MDVFLTVLKAVKDVAITTAAGTAITTAAVTMAAFLTVLKAVKDIATTAQIPAVKDVAITTAAGTAIITAAGAAITTAAVTMAAFLTVLKAVKDIATTAQIPVMAICALCITQSWAWALKEGGLGLRLQKWWMEEIWVVKHLSCLPRETCRLLYCVVRGPPAYTSAAGG</sequence>